<keyword evidence="4" id="KW-0560">Oxidoreductase</keyword>
<dbReference type="FunFam" id="2.60.120.330:FF:000018">
    <property type="entry name" value="2-oxoglutarate (2OG) and Fe(II)-dependent oxygenase superfamily protein"/>
    <property type="match status" value="1"/>
</dbReference>
<dbReference type="EMBL" id="KZ305045">
    <property type="protein sequence ID" value="PIA38209.1"/>
    <property type="molecule type" value="Genomic_DNA"/>
</dbReference>
<dbReference type="PROSITE" id="PS51471">
    <property type="entry name" value="FE2OG_OXY"/>
    <property type="match status" value="1"/>
</dbReference>
<accession>A0A2G5D3W3</accession>
<evidence type="ECO:0000256" key="4">
    <source>
        <dbReference type="RuleBase" id="RU003682"/>
    </source>
</evidence>
<reference evidence="7 8" key="1">
    <citation type="submission" date="2017-09" db="EMBL/GenBank/DDBJ databases">
        <title>WGS assembly of Aquilegia coerulea Goldsmith.</title>
        <authorList>
            <person name="Hodges S."/>
            <person name="Kramer E."/>
            <person name="Nordborg M."/>
            <person name="Tomkins J."/>
            <person name="Borevitz J."/>
            <person name="Derieg N."/>
            <person name="Yan J."/>
            <person name="Mihaltcheva S."/>
            <person name="Hayes R.D."/>
            <person name="Rokhsar D."/>
        </authorList>
    </citation>
    <scope>NUCLEOTIDE SEQUENCE [LARGE SCALE GENOMIC DNA]</scope>
    <source>
        <strain evidence="8">cv. Goldsmith</strain>
    </source>
</reference>
<dbReference type="OrthoDB" id="288590at2759"/>
<dbReference type="GO" id="GO:0016491">
    <property type="term" value="F:oxidoreductase activity"/>
    <property type="evidence" value="ECO:0007669"/>
    <property type="project" value="UniProtKB-KW"/>
</dbReference>
<dbReference type="InterPro" id="IPR050295">
    <property type="entry name" value="Plant_2OG-oxidoreductases"/>
</dbReference>
<feature type="region of interest" description="Disordered" evidence="5">
    <location>
        <begin position="22"/>
        <end position="41"/>
    </location>
</feature>
<feature type="domain" description="Fe2OG dioxygenase" evidence="6">
    <location>
        <begin position="207"/>
        <end position="307"/>
    </location>
</feature>
<comment type="similarity">
    <text evidence="1 4">Belongs to the iron/ascorbate-dependent oxidoreductase family.</text>
</comment>
<dbReference type="SUPFAM" id="SSF51197">
    <property type="entry name" value="Clavaminate synthase-like"/>
    <property type="match status" value="1"/>
</dbReference>
<evidence type="ECO:0000313" key="7">
    <source>
        <dbReference type="EMBL" id="PIA38209.1"/>
    </source>
</evidence>
<proteinExistence type="inferred from homology"/>
<evidence type="ECO:0000313" key="8">
    <source>
        <dbReference type="Proteomes" id="UP000230069"/>
    </source>
</evidence>
<dbReference type="PANTHER" id="PTHR47991">
    <property type="entry name" value="OXOGLUTARATE/IRON-DEPENDENT DIOXYGENASE"/>
    <property type="match status" value="1"/>
</dbReference>
<gene>
    <name evidence="7" type="ORF">AQUCO_02800107v1</name>
</gene>
<sequence>MNTTNNEATQLKRVQEVALNGEEPPLNYLSKDKPTTEASSSSSIPIIDLHLLLSSTSTKEKEDEIDKLRSSLASWGFFQAVGHGIPSILLDKILSTMKEFFHLPMEEKQKYSRVGEDGTMEGLEGYGNDTVKSEQHILDWCDRLYLLVKPQERRTLKMWPESPKHFRETLHEYSVKASLVADNIIKVMAQSVGLEENSFLSQFGKSAPMYARMNYYPPCSRPDLVDGIKPHTDGGGITILLQDKEVEGLQVFKDGEWIKVPIVPHALVVNIADQMEIMSNGMFMSPMHRAVTNSEKARISLALFYVPDLNNEIGPAVGLIDDTRPRLFRNIKGKDYVEFFTKNFLQGKRAIDWARV</sequence>
<protein>
    <recommendedName>
        <fullName evidence="6">Fe2OG dioxygenase domain-containing protein</fullName>
    </recommendedName>
</protein>
<dbReference type="InterPro" id="IPR027443">
    <property type="entry name" value="IPNS-like_sf"/>
</dbReference>
<dbReference type="Gene3D" id="2.60.120.330">
    <property type="entry name" value="B-lactam Antibiotic, Isopenicillin N Synthase, Chain"/>
    <property type="match status" value="1"/>
</dbReference>
<dbReference type="Pfam" id="PF03171">
    <property type="entry name" value="2OG-FeII_Oxy"/>
    <property type="match status" value="1"/>
</dbReference>
<keyword evidence="8" id="KW-1185">Reference proteome</keyword>
<evidence type="ECO:0000256" key="5">
    <source>
        <dbReference type="SAM" id="MobiDB-lite"/>
    </source>
</evidence>
<dbReference type="InterPro" id="IPR005123">
    <property type="entry name" value="Oxoglu/Fe-dep_dioxygenase_dom"/>
</dbReference>
<dbReference type="Proteomes" id="UP000230069">
    <property type="component" value="Unassembled WGS sequence"/>
</dbReference>
<evidence type="ECO:0000256" key="1">
    <source>
        <dbReference type="ARBA" id="ARBA00008056"/>
    </source>
</evidence>
<dbReference type="FunCoup" id="A0A2G5D3W3">
    <property type="interactions" value="91"/>
</dbReference>
<dbReference type="InterPro" id="IPR026992">
    <property type="entry name" value="DIOX_N"/>
</dbReference>
<evidence type="ECO:0000256" key="3">
    <source>
        <dbReference type="ARBA" id="ARBA00023004"/>
    </source>
</evidence>
<dbReference type="GO" id="GO:0046872">
    <property type="term" value="F:metal ion binding"/>
    <property type="evidence" value="ECO:0007669"/>
    <property type="project" value="UniProtKB-KW"/>
</dbReference>
<keyword evidence="3 4" id="KW-0408">Iron</keyword>
<dbReference type="InParanoid" id="A0A2G5D3W3"/>
<evidence type="ECO:0000259" key="6">
    <source>
        <dbReference type="PROSITE" id="PS51471"/>
    </source>
</evidence>
<dbReference type="Pfam" id="PF14226">
    <property type="entry name" value="DIOX_N"/>
    <property type="match status" value="1"/>
</dbReference>
<dbReference type="InterPro" id="IPR044861">
    <property type="entry name" value="IPNS-like_FE2OG_OXY"/>
</dbReference>
<organism evidence="7 8">
    <name type="scientific">Aquilegia coerulea</name>
    <name type="common">Rocky mountain columbine</name>
    <dbReference type="NCBI Taxonomy" id="218851"/>
    <lineage>
        <taxon>Eukaryota</taxon>
        <taxon>Viridiplantae</taxon>
        <taxon>Streptophyta</taxon>
        <taxon>Embryophyta</taxon>
        <taxon>Tracheophyta</taxon>
        <taxon>Spermatophyta</taxon>
        <taxon>Magnoliopsida</taxon>
        <taxon>Ranunculales</taxon>
        <taxon>Ranunculaceae</taxon>
        <taxon>Thalictroideae</taxon>
        <taxon>Aquilegia</taxon>
    </lineage>
</organism>
<name>A0A2G5D3W3_AQUCA</name>
<keyword evidence="2 4" id="KW-0479">Metal-binding</keyword>
<evidence type="ECO:0000256" key="2">
    <source>
        <dbReference type="ARBA" id="ARBA00022723"/>
    </source>
</evidence>
<dbReference type="AlphaFoldDB" id="A0A2G5D3W3"/>